<dbReference type="PANTHER" id="PTHR43156">
    <property type="entry name" value="STAGE II SPORULATION PROTEIN E-RELATED"/>
    <property type="match status" value="1"/>
</dbReference>
<feature type="domain" description="PPM-type phosphatase" evidence="4">
    <location>
        <begin position="155"/>
        <end position="359"/>
    </location>
</feature>
<dbReference type="InterPro" id="IPR001789">
    <property type="entry name" value="Sig_transdc_resp-reg_receiver"/>
</dbReference>
<dbReference type="SUPFAM" id="SSF52172">
    <property type="entry name" value="CheY-like"/>
    <property type="match status" value="1"/>
</dbReference>
<gene>
    <name evidence="5" type="ORF">B0I08_105304</name>
</gene>
<evidence type="ECO:0000259" key="3">
    <source>
        <dbReference type="PROSITE" id="PS50110"/>
    </source>
</evidence>
<dbReference type="Pfam" id="PF07228">
    <property type="entry name" value="SpoIIE"/>
    <property type="match status" value="1"/>
</dbReference>
<accession>A0A2T0VDA1</accession>
<dbReference type="Gene3D" id="3.40.50.2300">
    <property type="match status" value="1"/>
</dbReference>
<evidence type="ECO:0000313" key="5">
    <source>
        <dbReference type="EMBL" id="PRY68139.1"/>
    </source>
</evidence>
<dbReference type="Proteomes" id="UP000237983">
    <property type="component" value="Unassembled WGS sequence"/>
</dbReference>
<dbReference type="CDD" id="cd00156">
    <property type="entry name" value="REC"/>
    <property type="match status" value="1"/>
</dbReference>
<evidence type="ECO:0000256" key="1">
    <source>
        <dbReference type="ARBA" id="ARBA00022801"/>
    </source>
</evidence>
<evidence type="ECO:0000259" key="4">
    <source>
        <dbReference type="PROSITE" id="PS51746"/>
    </source>
</evidence>
<comment type="caution">
    <text evidence="5">The sequence shown here is derived from an EMBL/GenBank/DDBJ whole genome shotgun (WGS) entry which is preliminary data.</text>
</comment>
<dbReference type="PROSITE" id="PS50110">
    <property type="entry name" value="RESPONSE_REGULATORY"/>
    <property type="match status" value="1"/>
</dbReference>
<dbReference type="SUPFAM" id="SSF81606">
    <property type="entry name" value="PP2C-like"/>
    <property type="match status" value="1"/>
</dbReference>
<dbReference type="PANTHER" id="PTHR43156:SF2">
    <property type="entry name" value="STAGE II SPORULATION PROTEIN E"/>
    <property type="match status" value="1"/>
</dbReference>
<dbReference type="InterPro" id="IPR036457">
    <property type="entry name" value="PPM-type-like_dom_sf"/>
</dbReference>
<dbReference type="PROSITE" id="PS51746">
    <property type="entry name" value="PPM_2"/>
    <property type="match status" value="1"/>
</dbReference>
<protein>
    <submittedName>
        <fullName evidence="5">Serine phosphatase RsbU (Regulator of sigma subunit)</fullName>
    </submittedName>
</protein>
<reference evidence="5 6" key="1">
    <citation type="submission" date="2018-03" db="EMBL/GenBank/DDBJ databases">
        <title>Genomic Encyclopedia of Type Strains, Phase III (KMG-III): the genomes of soil and plant-associated and newly described type strains.</title>
        <authorList>
            <person name="Whitman W."/>
        </authorList>
    </citation>
    <scope>NUCLEOTIDE SEQUENCE [LARGE SCALE GENOMIC DNA]</scope>
    <source>
        <strain evidence="5 6">CGMCC 1.12484</strain>
    </source>
</reference>
<evidence type="ECO:0000256" key="2">
    <source>
        <dbReference type="PROSITE-ProRule" id="PRU00169"/>
    </source>
</evidence>
<dbReference type="InterPro" id="IPR011006">
    <property type="entry name" value="CheY-like_superfamily"/>
</dbReference>
<feature type="domain" description="Response regulatory" evidence="3">
    <location>
        <begin position="7"/>
        <end position="122"/>
    </location>
</feature>
<keyword evidence="6" id="KW-1185">Reference proteome</keyword>
<proteinExistence type="predicted"/>
<keyword evidence="2" id="KW-0597">Phosphoprotein</keyword>
<dbReference type="GO" id="GO:0000160">
    <property type="term" value="P:phosphorelay signal transduction system"/>
    <property type="evidence" value="ECO:0007669"/>
    <property type="project" value="InterPro"/>
</dbReference>
<dbReference type="Pfam" id="PF00072">
    <property type="entry name" value="Response_reg"/>
    <property type="match status" value="1"/>
</dbReference>
<keyword evidence="1" id="KW-0378">Hydrolase</keyword>
<organism evidence="5 6">
    <name type="scientific">Glaciihabitans tibetensis</name>
    <dbReference type="NCBI Taxonomy" id="1266600"/>
    <lineage>
        <taxon>Bacteria</taxon>
        <taxon>Bacillati</taxon>
        <taxon>Actinomycetota</taxon>
        <taxon>Actinomycetes</taxon>
        <taxon>Micrococcales</taxon>
        <taxon>Microbacteriaceae</taxon>
        <taxon>Glaciihabitans</taxon>
    </lineage>
</organism>
<dbReference type="RefSeq" id="WP_106212867.1">
    <property type="nucleotide sequence ID" value="NZ_PVTL01000005.1"/>
</dbReference>
<name>A0A2T0VDA1_9MICO</name>
<dbReference type="GO" id="GO:0016791">
    <property type="term" value="F:phosphatase activity"/>
    <property type="evidence" value="ECO:0007669"/>
    <property type="project" value="TreeGrafter"/>
</dbReference>
<dbReference type="SMART" id="SM00331">
    <property type="entry name" value="PP2C_SIG"/>
    <property type="match status" value="1"/>
</dbReference>
<dbReference type="Gene3D" id="3.60.40.10">
    <property type="entry name" value="PPM-type phosphatase domain"/>
    <property type="match status" value="1"/>
</dbReference>
<dbReference type="InterPro" id="IPR052016">
    <property type="entry name" value="Bact_Sigma-Reg"/>
</dbReference>
<feature type="modified residue" description="4-aspartylphosphate" evidence="2">
    <location>
        <position position="57"/>
    </location>
</feature>
<dbReference type="AlphaFoldDB" id="A0A2T0VDA1"/>
<dbReference type="SMART" id="SM00448">
    <property type="entry name" value="REC"/>
    <property type="match status" value="1"/>
</dbReference>
<dbReference type="EMBL" id="PVTL01000005">
    <property type="protein sequence ID" value="PRY68139.1"/>
    <property type="molecule type" value="Genomic_DNA"/>
</dbReference>
<sequence length="360" mass="38384">MTEKAYRVLVVDDDEDLAQYARTILERRAGCVVRSVGDAQSAIEAAKDFRPDVVVTDIEMPGMTGLELVAAIRDTFPTLPFIVMTGHVSAEYAIRALRGQADEFFTKPVVSAELVAAVNRLAAQWRLRTEEAEEAERAAEVQRRLLPQRAVDLEGYDLAGGSASSRVVGGDFFDWYAVDDGMVITLADVMGKGVGAAIIAATVRAVLRAGARENDLGAVLGTAAEVLAMDLEHAGSFVTLFHCRLVTANGQLRYADAGHGLSLVARADGSVKRLSTSSFPLGTGLDDSWREHSLTLESGDTLVSMSDGVLDLWDGSLAGLDEVEKMARAASCSQDIVDELLALASVGAPDDVTVVALRRT</sequence>
<dbReference type="InterPro" id="IPR001932">
    <property type="entry name" value="PPM-type_phosphatase-like_dom"/>
</dbReference>
<dbReference type="OrthoDB" id="9151676at2"/>
<evidence type="ECO:0000313" key="6">
    <source>
        <dbReference type="Proteomes" id="UP000237983"/>
    </source>
</evidence>